<protein>
    <submittedName>
        <fullName evidence="2">TIR domain-containing protein</fullName>
    </submittedName>
</protein>
<reference evidence="2 3" key="1">
    <citation type="submission" date="2020-12" db="EMBL/GenBank/DDBJ databases">
        <title>FDA dAtabase for Regulatory Grade micrObial Sequences (FDA-ARGOS): Supporting development and validation of Infectious Disease Dx tests.</title>
        <authorList>
            <person name="Sproer C."/>
            <person name="Gronow S."/>
            <person name="Severitt S."/>
            <person name="Schroder I."/>
            <person name="Tallon L."/>
            <person name="Sadzewicz L."/>
            <person name="Zhao X."/>
            <person name="Boylan J."/>
            <person name="Ott S."/>
            <person name="Bowen H."/>
            <person name="Vavikolanu K."/>
            <person name="Mehta A."/>
            <person name="Aluvathingal J."/>
            <person name="Nadendla S."/>
            <person name="Lowell S."/>
            <person name="Myers T."/>
            <person name="Yan Y."/>
            <person name="Sichtig H."/>
        </authorList>
    </citation>
    <scope>NUCLEOTIDE SEQUENCE [LARGE SCALE GENOMIC DNA]</scope>
    <source>
        <strain evidence="2 3">FDAARGOS_1053</strain>
    </source>
</reference>
<name>A0A7T4EHN5_9CORY</name>
<organism evidence="2 3">
    <name type="scientific">Corynebacterium glucuronolyticum</name>
    <dbReference type="NCBI Taxonomy" id="39791"/>
    <lineage>
        <taxon>Bacteria</taxon>
        <taxon>Bacillati</taxon>
        <taxon>Actinomycetota</taxon>
        <taxon>Actinomycetes</taxon>
        <taxon>Mycobacteriales</taxon>
        <taxon>Corynebacteriaceae</taxon>
        <taxon>Corynebacterium</taxon>
    </lineage>
</organism>
<evidence type="ECO:0000313" key="2">
    <source>
        <dbReference type="EMBL" id="QQB47574.1"/>
    </source>
</evidence>
<dbReference type="OrthoDB" id="9811746at2"/>
<dbReference type="AlphaFoldDB" id="A0A7T4EHN5"/>
<dbReference type="EMBL" id="CP066007">
    <property type="protein sequence ID" value="QQB47574.1"/>
    <property type="molecule type" value="Genomic_DNA"/>
</dbReference>
<dbReference type="Gene3D" id="3.40.50.10140">
    <property type="entry name" value="Toll/interleukin-1 receptor homology (TIR) domain"/>
    <property type="match status" value="1"/>
</dbReference>
<accession>A0A7T4EHN5</accession>
<dbReference type="GeneID" id="92760549"/>
<dbReference type="Pfam" id="PF08937">
    <property type="entry name" value="ThsB_TIR"/>
    <property type="match status" value="1"/>
</dbReference>
<evidence type="ECO:0000259" key="1">
    <source>
        <dbReference type="Pfam" id="PF08937"/>
    </source>
</evidence>
<proteinExistence type="predicted"/>
<dbReference type="InterPro" id="IPR015032">
    <property type="entry name" value="ThsB__TIR-like_domain"/>
</dbReference>
<gene>
    <name evidence="2" type="ORF">I6I10_06810</name>
</gene>
<dbReference type="Proteomes" id="UP000596145">
    <property type="component" value="Chromosome"/>
</dbReference>
<feature type="domain" description="Thoeris protein ThsB TIR-like" evidence="1">
    <location>
        <begin position="15"/>
        <end position="114"/>
    </location>
</feature>
<dbReference type="SUPFAM" id="SSF52200">
    <property type="entry name" value="Toll/Interleukin receptor TIR domain"/>
    <property type="match status" value="1"/>
</dbReference>
<sequence length="171" mass="18851">MLESKLARRAKHTVYVSFAPEDRDEAEHFMSTFDNLGEVFLTRGPELTEESIRALGDESAALSALREQCLKDSAVTIVLLGKKTWNSAWVDWEIAATLAGPEPSGLLSIELPSLKGAWAPLPTRLSDNAPYAVSEKYPPTPIHLAKWINAAAEKDAPVHNERHLLGFSFAR</sequence>
<dbReference type="InterPro" id="IPR035897">
    <property type="entry name" value="Toll_tir_struct_dom_sf"/>
</dbReference>
<dbReference type="RefSeq" id="WP_070739923.1">
    <property type="nucleotide sequence ID" value="NZ_CP066007.1"/>
</dbReference>
<evidence type="ECO:0000313" key="3">
    <source>
        <dbReference type="Proteomes" id="UP000596145"/>
    </source>
</evidence>